<dbReference type="eggNOG" id="ENOG50332SB">
    <property type="taxonomic scope" value="Bacteria"/>
</dbReference>
<dbReference type="HOGENOM" id="CLU_1727423_0_0_6"/>
<dbReference type="RefSeq" id="WP_004879017.1">
    <property type="nucleotide sequence ID" value="NZ_AKIQ01000062.1"/>
</dbReference>
<reference evidence="1 2" key="1">
    <citation type="submission" date="2013-02" db="EMBL/GenBank/DDBJ databases">
        <title>The Genome Sequence of Acinetobacter venetianus CIP 110063.</title>
        <authorList>
            <consortium name="The Broad Institute Genome Sequencing Platform"/>
            <consortium name="The Broad Institute Genome Sequencing Center for Infectious Disease"/>
            <person name="Cerqueira G."/>
            <person name="Feldgarden M."/>
            <person name="Courvalin P."/>
            <person name="Perichon B."/>
            <person name="Grillot-Courvalin C."/>
            <person name="Clermont D."/>
            <person name="Rocha E."/>
            <person name="Yoon E.-J."/>
            <person name="Nemec A."/>
            <person name="Walker B."/>
            <person name="Young S.K."/>
            <person name="Zeng Q."/>
            <person name="Gargeya S."/>
            <person name="Fitzgerald M."/>
            <person name="Haas B."/>
            <person name="Abouelleil A."/>
            <person name="Alvarado L."/>
            <person name="Arachchi H.M."/>
            <person name="Berlin A.M."/>
            <person name="Chapman S.B."/>
            <person name="Dewar J."/>
            <person name="Goldberg J."/>
            <person name="Griggs A."/>
            <person name="Gujja S."/>
            <person name="Hansen M."/>
            <person name="Howarth C."/>
            <person name="Imamovic A."/>
            <person name="Larimer J."/>
            <person name="McCowan C."/>
            <person name="Murphy C."/>
            <person name="Neiman D."/>
            <person name="Pearson M."/>
            <person name="Priest M."/>
            <person name="Roberts A."/>
            <person name="Saif S."/>
            <person name="Shea T."/>
            <person name="Sisk P."/>
            <person name="Sykes S."/>
            <person name="Wortman J."/>
            <person name="Nusbaum C."/>
            <person name="Birren B."/>
        </authorList>
    </citation>
    <scope>NUCLEOTIDE SEQUENCE [LARGE SCALE GENOMIC DNA]</scope>
    <source>
        <strain evidence="2">ATCC 31012 / DSM 23050 / BCRC 14357 / CCUG 45561 / CIP 110063 / KCTC 2702 / LMG 19082 / RAG-1</strain>
    </source>
</reference>
<keyword evidence="2" id="KW-1185">Reference proteome</keyword>
<dbReference type="Proteomes" id="UP000018445">
    <property type="component" value="Unassembled WGS sequence"/>
</dbReference>
<gene>
    <name evidence="1" type="ORF">F959_01655</name>
</gene>
<dbReference type="GeneID" id="58194532"/>
<comment type="caution">
    <text evidence="1">The sequence shown here is derived from an EMBL/GenBank/DDBJ whole genome shotgun (WGS) entry which is preliminary data.</text>
</comment>
<evidence type="ECO:0000313" key="2">
    <source>
        <dbReference type="Proteomes" id="UP000018445"/>
    </source>
</evidence>
<accession>N8ZYH0</accession>
<dbReference type="OrthoDB" id="1551225at2"/>
<dbReference type="EMBL" id="APPO01000013">
    <property type="protein sequence ID" value="ENV36848.1"/>
    <property type="molecule type" value="Genomic_DNA"/>
</dbReference>
<protein>
    <submittedName>
        <fullName evidence="1">Uncharacterized protein</fullName>
    </submittedName>
</protein>
<sequence>MTQENAEDYALTTDVGSDNNLAVEQFLGFAKSDISDEAFEQVLAGQEVEGVTAYKPATFYKISAQPTSPDYNEPFDIHIHFQDGPTVIDGVNGATNESLLKILIHRTQYLDSKFPSDQNKQAIAAMQTALAAFDARTAERQARGVEGQQAI</sequence>
<dbReference type="PATRIC" id="fig|1191460.12.peg.1640"/>
<organism evidence="1 2">
    <name type="scientific">Acinetobacter venetianus (strain ATCC 31012 / DSM 23050 / BCRC 14357 / CCUG 45561 / CIP 110063 / KCTC 2702 / LMG 19082 / RAG-1)</name>
    <dbReference type="NCBI Taxonomy" id="1191460"/>
    <lineage>
        <taxon>Bacteria</taxon>
        <taxon>Pseudomonadati</taxon>
        <taxon>Pseudomonadota</taxon>
        <taxon>Gammaproteobacteria</taxon>
        <taxon>Moraxellales</taxon>
        <taxon>Moraxellaceae</taxon>
        <taxon>Acinetobacter</taxon>
    </lineage>
</organism>
<dbReference type="AlphaFoldDB" id="N8ZYH0"/>
<evidence type="ECO:0000313" key="1">
    <source>
        <dbReference type="EMBL" id="ENV36848.1"/>
    </source>
</evidence>
<proteinExistence type="predicted"/>
<name>N8ZYH0_ACIVR</name>